<dbReference type="EMBL" id="CM046395">
    <property type="protein sequence ID" value="KAI8543197.1"/>
    <property type="molecule type" value="Genomic_DNA"/>
</dbReference>
<evidence type="ECO:0000313" key="2">
    <source>
        <dbReference type="Proteomes" id="UP001062846"/>
    </source>
</evidence>
<sequence>MDGKRKQKWMRLLRYRWKRTQEALAVMMERGQLCWCEMAAAESFASLWAEGLADDKDSDKSRSEGDKEDEGVER</sequence>
<accession>A0ACC0MRR1</accession>
<keyword evidence="2" id="KW-1185">Reference proteome</keyword>
<comment type="caution">
    <text evidence="1">The sequence shown here is derived from an EMBL/GenBank/DDBJ whole genome shotgun (WGS) entry which is preliminary data.</text>
</comment>
<organism evidence="1 2">
    <name type="scientific">Rhododendron molle</name>
    <name type="common">Chinese azalea</name>
    <name type="synonym">Azalea mollis</name>
    <dbReference type="NCBI Taxonomy" id="49168"/>
    <lineage>
        <taxon>Eukaryota</taxon>
        <taxon>Viridiplantae</taxon>
        <taxon>Streptophyta</taxon>
        <taxon>Embryophyta</taxon>
        <taxon>Tracheophyta</taxon>
        <taxon>Spermatophyta</taxon>
        <taxon>Magnoliopsida</taxon>
        <taxon>eudicotyledons</taxon>
        <taxon>Gunneridae</taxon>
        <taxon>Pentapetalae</taxon>
        <taxon>asterids</taxon>
        <taxon>Ericales</taxon>
        <taxon>Ericaceae</taxon>
        <taxon>Ericoideae</taxon>
        <taxon>Rhodoreae</taxon>
        <taxon>Rhododendron</taxon>
    </lineage>
</organism>
<dbReference type="Proteomes" id="UP001062846">
    <property type="component" value="Chromosome 8"/>
</dbReference>
<name>A0ACC0MRR1_RHOML</name>
<gene>
    <name evidence="1" type="ORF">RHMOL_Rhmol08G0199100</name>
</gene>
<protein>
    <submittedName>
        <fullName evidence="1">Uncharacterized protein</fullName>
    </submittedName>
</protein>
<evidence type="ECO:0000313" key="1">
    <source>
        <dbReference type="EMBL" id="KAI8543197.1"/>
    </source>
</evidence>
<reference evidence="1" key="1">
    <citation type="submission" date="2022-02" db="EMBL/GenBank/DDBJ databases">
        <title>Plant Genome Project.</title>
        <authorList>
            <person name="Zhang R.-G."/>
        </authorList>
    </citation>
    <scope>NUCLEOTIDE SEQUENCE</scope>
    <source>
        <strain evidence="1">AT1</strain>
    </source>
</reference>
<proteinExistence type="predicted"/>